<dbReference type="Gene3D" id="1.10.1240.10">
    <property type="entry name" value="Methionine synthase domain"/>
    <property type="match status" value="1"/>
</dbReference>
<dbReference type="SUPFAM" id="SSF46955">
    <property type="entry name" value="Putative DNA-binding domain"/>
    <property type="match status" value="1"/>
</dbReference>
<dbReference type="InterPro" id="IPR009061">
    <property type="entry name" value="DNA-bd_dom_put_sf"/>
</dbReference>
<feature type="domain" description="HTH merR-type" evidence="1">
    <location>
        <begin position="1"/>
        <end position="65"/>
    </location>
</feature>
<dbReference type="InterPro" id="IPR000551">
    <property type="entry name" value="MerR-type_HTH_dom"/>
</dbReference>
<keyword evidence="3" id="KW-1185">Reference proteome</keyword>
<accession>W7J268</accession>
<dbReference type="Pfam" id="PF13411">
    <property type="entry name" value="MerR_1"/>
    <property type="match status" value="1"/>
</dbReference>
<dbReference type="Gene3D" id="3.40.50.280">
    <property type="entry name" value="Cobalamin-binding domain"/>
    <property type="match status" value="1"/>
</dbReference>
<dbReference type="PROSITE" id="PS50937">
    <property type="entry name" value="HTH_MERR_2"/>
    <property type="match status" value="1"/>
</dbReference>
<dbReference type="Proteomes" id="UP000019277">
    <property type="component" value="Unassembled WGS sequence"/>
</dbReference>
<comment type="caution">
    <text evidence="2">The sequence shown here is derived from an EMBL/GenBank/DDBJ whole genome shotgun (WGS) entry which is preliminary data.</text>
</comment>
<dbReference type="PATRIC" id="fig|909613.9.peg.1530"/>
<proteinExistence type="predicted"/>
<dbReference type="SMART" id="SM00422">
    <property type="entry name" value="HTH_MERR"/>
    <property type="match status" value="1"/>
</dbReference>
<dbReference type="AlphaFoldDB" id="W7J268"/>
<reference evidence="2 3" key="1">
    <citation type="journal article" date="2014" name="Genome Announc.">
        <title>Draft Genome Sequence of the Antitrypanosomally Active Sponge-Associated Bacterium Actinokineospora sp. Strain EG49.</title>
        <authorList>
            <person name="Harjes J."/>
            <person name="Ryu T."/>
            <person name="Abdelmohsen U.R."/>
            <person name="Moitinho-Silva L."/>
            <person name="Horn H."/>
            <person name="Ravasi T."/>
            <person name="Hentschel U."/>
        </authorList>
    </citation>
    <scope>NUCLEOTIDE SEQUENCE [LARGE SCALE GENOMIC DNA]</scope>
    <source>
        <strain evidence="2 3">EG49</strain>
    </source>
</reference>
<evidence type="ECO:0000313" key="2">
    <source>
        <dbReference type="EMBL" id="EWC63152.1"/>
    </source>
</evidence>
<dbReference type="InterPro" id="IPR036594">
    <property type="entry name" value="Meth_synthase_dom"/>
</dbReference>
<dbReference type="eggNOG" id="COG0789">
    <property type="taxonomic scope" value="Bacteria"/>
</dbReference>
<dbReference type="GO" id="GO:0006355">
    <property type="term" value="P:regulation of DNA-templated transcription"/>
    <property type="evidence" value="ECO:0007669"/>
    <property type="project" value="InterPro"/>
</dbReference>
<dbReference type="Gene3D" id="1.10.1660.10">
    <property type="match status" value="1"/>
</dbReference>
<dbReference type="EMBL" id="AYXG01000053">
    <property type="protein sequence ID" value="EWC63152.1"/>
    <property type="molecule type" value="Genomic_DNA"/>
</dbReference>
<dbReference type="GO" id="GO:0003677">
    <property type="term" value="F:DNA binding"/>
    <property type="evidence" value="ECO:0007669"/>
    <property type="project" value="InterPro"/>
</dbReference>
<protein>
    <submittedName>
        <fullName evidence="2">Putative transcriptional regulator</fullName>
    </submittedName>
</protein>
<gene>
    <name evidence="2" type="ORF">UO65_1518</name>
</gene>
<name>W7J268_9PSEU</name>
<evidence type="ECO:0000259" key="1">
    <source>
        <dbReference type="PROSITE" id="PS50937"/>
    </source>
</evidence>
<sequence>MARRLGVAPATLRTWDRRYGLGPSGRTTGRHRRYAPADLARLELMRRALLNGAAPAEAAEYALRVSADPAALADLELPDPDAVAARVRGGPPGGGPRVRELVRAVLAMDDAAVTAALAAALVDRGVLWVWDELVGPVLAAVGVGWTHPADAGTEVAHLLTECVLTEVVRATPPVRGPARVLLCGAPGERYGLPLYVVRAALAERGVAVRLLGAALPAPALAAAAGRTGPAVVAVWAQAAAHADPAVLRAVPTARPRPRLLACGPGWTAAGLSTRVEHLPDVGDTVGRIVSVLTPAADSPRE</sequence>
<evidence type="ECO:0000313" key="3">
    <source>
        <dbReference type="Proteomes" id="UP000019277"/>
    </source>
</evidence>
<organism evidence="2 3">
    <name type="scientific">Actinokineospora spheciospongiae</name>
    <dbReference type="NCBI Taxonomy" id="909613"/>
    <lineage>
        <taxon>Bacteria</taxon>
        <taxon>Bacillati</taxon>
        <taxon>Actinomycetota</taxon>
        <taxon>Actinomycetes</taxon>
        <taxon>Pseudonocardiales</taxon>
        <taxon>Pseudonocardiaceae</taxon>
        <taxon>Actinokineospora</taxon>
    </lineage>
</organism>
<dbReference type="STRING" id="909613.UO65_1518"/>